<comment type="caution">
    <text evidence="2">The sequence shown here is derived from an EMBL/GenBank/DDBJ whole genome shotgun (WGS) entry which is preliminary data.</text>
</comment>
<name>A0A9P5DPQ6_9HYPO</name>
<protein>
    <submittedName>
        <fullName evidence="2">Uncharacterized protein</fullName>
    </submittedName>
</protein>
<organism evidence="2 3">
    <name type="scientific">Fusarium beomiforme</name>
    <dbReference type="NCBI Taxonomy" id="44412"/>
    <lineage>
        <taxon>Eukaryota</taxon>
        <taxon>Fungi</taxon>
        <taxon>Dikarya</taxon>
        <taxon>Ascomycota</taxon>
        <taxon>Pezizomycotina</taxon>
        <taxon>Sordariomycetes</taxon>
        <taxon>Hypocreomycetidae</taxon>
        <taxon>Hypocreales</taxon>
        <taxon>Nectriaceae</taxon>
        <taxon>Fusarium</taxon>
        <taxon>Fusarium burgessii species complex</taxon>
    </lineage>
</organism>
<evidence type="ECO:0000313" key="2">
    <source>
        <dbReference type="EMBL" id="KAF4333732.1"/>
    </source>
</evidence>
<accession>A0A9P5DPQ6</accession>
<feature type="transmembrane region" description="Helical" evidence="1">
    <location>
        <begin position="105"/>
        <end position="128"/>
    </location>
</feature>
<dbReference type="AlphaFoldDB" id="A0A9P5DPQ6"/>
<evidence type="ECO:0000256" key="1">
    <source>
        <dbReference type="SAM" id="Phobius"/>
    </source>
</evidence>
<keyword evidence="1" id="KW-1133">Transmembrane helix</keyword>
<keyword evidence="3" id="KW-1185">Reference proteome</keyword>
<dbReference type="Proteomes" id="UP000730481">
    <property type="component" value="Unassembled WGS sequence"/>
</dbReference>
<reference evidence="2" key="1">
    <citation type="journal article" date="2017" name="Mycologia">
        <title>Fusarium algeriense, sp. nov., a novel toxigenic crown rot pathogen of durum wheat from Algeria is nested in the Fusarium burgessii species complex.</title>
        <authorList>
            <person name="Laraba I."/>
            <person name="Keddad A."/>
            <person name="Boureghda H."/>
            <person name="Abdallah N."/>
            <person name="Vaughan M.M."/>
            <person name="Proctor R.H."/>
            <person name="Busman M."/>
            <person name="O'Donnell K."/>
        </authorList>
    </citation>
    <scope>NUCLEOTIDE SEQUENCE</scope>
    <source>
        <strain evidence="2">NRRL 25174</strain>
    </source>
</reference>
<reference evidence="2" key="2">
    <citation type="submission" date="2020-02" db="EMBL/GenBank/DDBJ databases">
        <title>Identification and distribution of gene clusters putatively required for synthesis of sphingolipid metabolism inhibitors in phylogenetically diverse species of the filamentous fungus Fusarium.</title>
        <authorList>
            <person name="Kim H.-S."/>
            <person name="Busman M."/>
            <person name="Brown D.W."/>
            <person name="Divon H."/>
            <person name="Uhlig S."/>
            <person name="Proctor R.H."/>
        </authorList>
    </citation>
    <scope>NUCLEOTIDE SEQUENCE</scope>
    <source>
        <strain evidence="2">NRRL 25174</strain>
    </source>
</reference>
<keyword evidence="1" id="KW-0812">Transmembrane</keyword>
<dbReference type="EMBL" id="PVQB02000786">
    <property type="protein sequence ID" value="KAF4333732.1"/>
    <property type="molecule type" value="Genomic_DNA"/>
</dbReference>
<dbReference type="OrthoDB" id="5093543at2759"/>
<evidence type="ECO:0000313" key="3">
    <source>
        <dbReference type="Proteomes" id="UP000730481"/>
    </source>
</evidence>
<keyword evidence="1" id="KW-0472">Membrane</keyword>
<sequence length="164" mass="18089">MARMILRVCRMAKIYPIRLKTFTDPNGNITIHADYAAHKATSGTLLFCSTPDKGKFTEADYPSAPFPDKFFRIGAANSDVQDQLRSKSSKLIQEKEIRDQTGSSVVTALGGGLAAMILYCIMASILGIKIANHDWDTIVAIPTERLKFTKEFIEFGIKLANSAK</sequence>
<proteinExistence type="predicted"/>
<gene>
    <name evidence="2" type="ORF">FBEOM_12438</name>
</gene>